<evidence type="ECO:0000313" key="1">
    <source>
        <dbReference type="EMBL" id="GBO02712.1"/>
    </source>
</evidence>
<keyword evidence="2" id="KW-1185">Reference proteome</keyword>
<protein>
    <submittedName>
        <fullName evidence="1">Uncharacterized protein</fullName>
    </submittedName>
</protein>
<dbReference type="EMBL" id="BGPR01030290">
    <property type="protein sequence ID" value="GBO02712.1"/>
    <property type="molecule type" value="Genomic_DNA"/>
</dbReference>
<proteinExistence type="predicted"/>
<sequence length="106" mass="12180">MKFCRSFNHQEVVQQLQHIDSTAAYLPKQKQNVQWCLGVRNILKPLTHDGLYLCGNGCSLSGRLLQRGTFTAVHNCDFSNTERKPFRQCGNLRNLERIGSVEFRIV</sequence>
<comment type="caution">
    <text evidence="1">The sequence shown here is derived from an EMBL/GenBank/DDBJ whole genome shotgun (WGS) entry which is preliminary data.</text>
</comment>
<reference evidence="1 2" key="1">
    <citation type="journal article" date="2019" name="Sci. Rep.">
        <title>Orb-weaving spider Araneus ventricosus genome elucidates the spidroin gene catalogue.</title>
        <authorList>
            <person name="Kono N."/>
            <person name="Nakamura H."/>
            <person name="Ohtoshi R."/>
            <person name="Moran D.A.P."/>
            <person name="Shinohara A."/>
            <person name="Yoshida Y."/>
            <person name="Fujiwara M."/>
            <person name="Mori M."/>
            <person name="Tomita M."/>
            <person name="Arakawa K."/>
        </authorList>
    </citation>
    <scope>NUCLEOTIDE SEQUENCE [LARGE SCALE GENOMIC DNA]</scope>
</reference>
<name>A0A4Y2TR33_ARAVE</name>
<evidence type="ECO:0000313" key="2">
    <source>
        <dbReference type="Proteomes" id="UP000499080"/>
    </source>
</evidence>
<accession>A0A4Y2TR33</accession>
<dbReference type="AlphaFoldDB" id="A0A4Y2TR33"/>
<gene>
    <name evidence="1" type="ORF">AVEN_269245_1</name>
</gene>
<dbReference type="Proteomes" id="UP000499080">
    <property type="component" value="Unassembled WGS sequence"/>
</dbReference>
<organism evidence="1 2">
    <name type="scientific">Araneus ventricosus</name>
    <name type="common">Orbweaver spider</name>
    <name type="synonym">Epeira ventricosa</name>
    <dbReference type="NCBI Taxonomy" id="182803"/>
    <lineage>
        <taxon>Eukaryota</taxon>
        <taxon>Metazoa</taxon>
        <taxon>Ecdysozoa</taxon>
        <taxon>Arthropoda</taxon>
        <taxon>Chelicerata</taxon>
        <taxon>Arachnida</taxon>
        <taxon>Araneae</taxon>
        <taxon>Araneomorphae</taxon>
        <taxon>Entelegynae</taxon>
        <taxon>Araneoidea</taxon>
        <taxon>Araneidae</taxon>
        <taxon>Araneus</taxon>
    </lineage>
</organism>